<organism evidence="2 3">
    <name type="scientific">Plectus sambesii</name>
    <dbReference type="NCBI Taxonomy" id="2011161"/>
    <lineage>
        <taxon>Eukaryota</taxon>
        <taxon>Metazoa</taxon>
        <taxon>Ecdysozoa</taxon>
        <taxon>Nematoda</taxon>
        <taxon>Chromadorea</taxon>
        <taxon>Plectida</taxon>
        <taxon>Plectina</taxon>
        <taxon>Plectoidea</taxon>
        <taxon>Plectidae</taxon>
        <taxon>Plectus</taxon>
    </lineage>
</organism>
<feature type="compositionally biased region" description="Basic and acidic residues" evidence="1">
    <location>
        <begin position="436"/>
        <end position="445"/>
    </location>
</feature>
<feature type="compositionally biased region" description="Low complexity" evidence="1">
    <location>
        <begin position="425"/>
        <end position="435"/>
    </location>
</feature>
<feature type="compositionally biased region" description="Polar residues" evidence="1">
    <location>
        <begin position="234"/>
        <end position="251"/>
    </location>
</feature>
<proteinExistence type="predicted"/>
<feature type="region of interest" description="Disordered" evidence="1">
    <location>
        <begin position="219"/>
        <end position="561"/>
    </location>
</feature>
<protein>
    <submittedName>
        <fullName evidence="3">Uncharacterized protein</fullName>
    </submittedName>
</protein>
<feature type="compositionally biased region" description="Pro residues" evidence="1">
    <location>
        <begin position="551"/>
        <end position="561"/>
    </location>
</feature>
<sequence length="561" mass="60845">FEGVGLAPPGARRNVILCVIVRKREEGPMDQAASAAVVDAQGQDEMAQLAQGQDEHENEYDEHDGSSTAPPPSISPTMVPVALSKTAKEAENERVKNVIYGMLEQQPSSQSDYTVVRTWNVSGKNTADDMDDAYDPADPADDYFIPPHMSESEMRQPADLTDGTTGPAQNVGDLLVAIHTIDDPVEVAELVQNFLSKRGLEPIEQQIVLKALANKVSQEKARRGGGDTTAPAPASTNDNAPTPKLTSTGKQRQQEEPDIQLDEPAMSFLSQGGPPSFLTGEWRVPPRSAQHGTALPPVESLVNRPTNQDDDMDIEDGEIGSDRETSNEKPAPPHRASANLGNLLLPPPPPPPNLQQRHATPRQMPLVPEEAGDDHLVATSSARQPKRPSRPWNNTVDAFSQPPYDDSGAVTSGGQWTDFSQPDGHSTAADSSASSHHYESNEYVKDTQQVQDFWNDADHGPMPPPPPWARGHGAPPGHLAPHGPPARYPRPPFRGRGAPVFGSGMQPSPPFRGPPPPPMRTPFNRAPYPFRPRGPPAFHRPPFRGGSARFRPPPPAYYENY</sequence>
<keyword evidence="2" id="KW-1185">Reference proteome</keyword>
<feature type="compositionally biased region" description="Low complexity" evidence="1">
    <location>
        <begin position="469"/>
        <end position="481"/>
    </location>
</feature>
<evidence type="ECO:0000313" key="2">
    <source>
        <dbReference type="Proteomes" id="UP000887566"/>
    </source>
</evidence>
<dbReference type="AlphaFoldDB" id="A0A914VDQ8"/>
<name>A0A914VDQ8_9BILA</name>
<dbReference type="Proteomes" id="UP000887566">
    <property type="component" value="Unplaced"/>
</dbReference>
<feature type="compositionally biased region" description="Pro residues" evidence="1">
    <location>
        <begin position="507"/>
        <end position="520"/>
    </location>
</feature>
<evidence type="ECO:0000256" key="1">
    <source>
        <dbReference type="SAM" id="MobiDB-lite"/>
    </source>
</evidence>
<feature type="compositionally biased region" description="Acidic residues" evidence="1">
    <location>
        <begin position="308"/>
        <end position="319"/>
    </location>
</feature>
<feature type="region of interest" description="Disordered" evidence="1">
    <location>
        <begin position="39"/>
        <end position="78"/>
    </location>
</feature>
<feature type="compositionally biased region" description="Pro residues" evidence="1">
    <location>
        <begin position="529"/>
        <end position="539"/>
    </location>
</feature>
<feature type="compositionally biased region" description="Pro residues" evidence="1">
    <location>
        <begin position="482"/>
        <end position="492"/>
    </location>
</feature>
<dbReference type="WBParaSite" id="PSAMB.scaffold1849size27279.g15253.t1">
    <property type="protein sequence ID" value="PSAMB.scaffold1849size27279.g15253.t1"/>
    <property type="gene ID" value="PSAMB.scaffold1849size27279.g15253"/>
</dbReference>
<reference evidence="3" key="1">
    <citation type="submission" date="2022-11" db="UniProtKB">
        <authorList>
            <consortium name="WormBaseParasite"/>
        </authorList>
    </citation>
    <scope>IDENTIFICATION</scope>
</reference>
<accession>A0A914VDQ8</accession>
<feature type="compositionally biased region" description="Polar residues" evidence="1">
    <location>
        <begin position="409"/>
        <end position="424"/>
    </location>
</feature>
<evidence type="ECO:0000313" key="3">
    <source>
        <dbReference type="WBParaSite" id="PSAMB.scaffold1849size27279.g15253.t1"/>
    </source>
</evidence>